<protein>
    <recommendedName>
        <fullName evidence="3">Aminotransferase class V domain-containing protein</fullName>
    </recommendedName>
</protein>
<evidence type="ECO:0000313" key="4">
    <source>
        <dbReference type="EMBL" id="SVD99789.1"/>
    </source>
</evidence>
<dbReference type="EMBL" id="UINC01187195">
    <property type="protein sequence ID" value="SVD99789.1"/>
    <property type="molecule type" value="Genomic_DNA"/>
</dbReference>
<reference evidence="4" key="1">
    <citation type="submission" date="2018-05" db="EMBL/GenBank/DDBJ databases">
        <authorList>
            <person name="Lanie J.A."/>
            <person name="Ng W.-L."/>
            <person name="Kazmierczak K.M."/>
            <person name="Andrzejewski T.M."/>
            <person name="Davidsen T.M."/>
            <person name="Wayne K.J."/>
            <person name="Tettelin H."/>
            <person name="Glass J.I."/>
            <person name="Rusch D."/>
            <person name="Podicherti R."/>
            <person name="Tsui H.-C.T."/>
            <person name="Winkler M.E."/>
        </authorList>
    </citation>
    <scope>NUCLEOTIDE SEQUENCE</scope>
</reference>
<dbReference type="AlphaFoldDB" id="A0A382ZWV7"/>
<evidence type="ECO:0000256" key="1">
    <source>
        <dbReference type="ARBA" id="ARBA00001933"/>
    </source>
</evidence>
<dbReference type="InterPro" id="IPR015421">
    <property type="entry name" value="PyrdxlP-dep_Trfase_major"/>
</dbReference>
<dbReference type="PANTHER" id="PTHR11601">
    <property type="entry name" value="CYSTEINE DESULFURYLASE FAMILY MEMBER"/>
    <property type="match status" value="1"/>
</dbReference>
<comment type="similarity">
    <text evidence="2">Belongs to the class-V pyridoxal-phosphate-dependent aminotransferase family. NifS/IscS subfamily.</text>
</comment>
<accession>A0A382ZWV7</accession>
<organism evidence="4">
    <name type="scientific">marine metagenome</name>
    <dbReference type="NCBI Taxonomy" id="408172"/>
    <lineage>
        <taxon>unclassified sequences</taxon>
        <taxon>metagenomes</taxon>
        <taxon>ecological metagenomes</taxon>
    </lineage>
</organism>
<gene>
    <name evidence="4" type="ORF">METZ01_LOCUS452643</name>
</gene>
<dbReference type="InterPro" id="IPR015424">
    <property type="entry name" value="PyrdxlP-dep_Trfase"/>
</dbReference>
<dbReference type="PANTHER" id="PTHR11601:SF34">
    <property type="entry name" value="CYSTEINE DESULFURASE"/>
    <property type="match status" value="1"/>
</dbReference>
<dbReference type="Pfam" id="PF00266">
    <property type="entry name" value="Aminotran_5"/>
    <property type="match status" value="1"/>
</dbReference>
<evidence type="ECO:0000256" key="2">
    <source>
        <dbReference type="ARBA" id="ARBA00006490"/>
    </source>
</evidence>
<dbReference type="SUPFAM" id="SSF53383">
    <property type="entry name" value="PLP-dependent transferases"/>
    <property type="match status" value="1"/>
</dbReference>
<feature type="domain" description="Aminotransferase class V" evidence="3">
    <location>
        <begin position="3"/>
        <end position="182"/>
    </location>
</feature>
<evidence type="ECO:0000259" key="3">
    <source>
        <dbReference type="Pfam" id="PF00266"/>
    </source>
</evidence>
<proteinExistence type="inferred from homology"/>
<sequence length="183" mass="20119">MLYFDHSATTPIHPDVLKLLREIESNRFGNPSSSHYFGQQSRLCIEHSRKQVAKTLGCSTNEIIFTGGGTEANNLVLWNIMYQKNKHVITSSIEHPSVLNVLKRLTKFGVSSTIIPVDGNCRADPDDVKRAITSDTGLISIMFANNEVGTIQPIAEIGKIAEENGIQFHSDAVQIPGKLSVDT</sequence>
<feature type="non-terminal residue" evidence="4">
    <location>
        <position position="183"/>
    </location>
</feature>
<name>A0A382ZWV7_9ZZZZ</name>
<dbReference type="Gene3D" id="3.40.640.10">
    <property type="entry name" value="Type I PLP-dependent aspartate aminotransferase-like (Major domain)"/>
    <property type="match status" value="1"/>
</dbReference>
<comment type="cofactor">
    <cofactor evidence="1">
        <name>pyridoxal 5'-phosphate</name>
        <dbReference type="ChEBI" id="CHEBI:597326"/>
    </cofactor>
</comment>
<dbReference type="InterPro" id="IPR000192">
    <property type="entry name" value="Aminotrans_V_dom"/>
</dbReference>